<gene>
    <name evidence="9" type="ORF">EGW08_003133</name>
</gene>
<feature type="transmembrane region" description="Helical" evidence="7">
    <location>
        <begin position="6"/>
        <end position="28"/>
    </location>
</feature>
<evidence type="ECO:0000256" key="4">
    <source>
        <dbReference type="ARBA" id="ARBA00022824"/>
    </source>
</evidence>
<proteinExistence type="inferred from homology"/>
<accession>A0A433U5M2</accession>
<evidence type="ECO:0000256" key="1">
    <source>
        <dbReference type="ARBA" id="ARBA00004477"/>
    </source>
</evidence>
<feature type="transmembrane region" description="Helical" evidence="7">
    <location>
        <begin position="40"/>
        <end position="61"/>
    </location>
</feature>
<evidence type="ECO:0000256" key="2">
    <source>
        <dbReference type="ARBA" id="ARBA00010430"/>
    </source>
</evidence>
<dbReference type="InterPro" id="IPR013174">
    <property type="entry name" value="DPM3"/>
</dbReference>
<evidence type="ECO:0000256" key="7">
    <source>
        <dbReference type="RuleBase" id="RU365085"/>
    </source>
</evidence>
<comment type="caution">
    <text evidence="9">The sequence shown here is derived from an EMBL/GenBank/DDBJ whole genome shotgun (WGS) entry which is preliminary data.</text>
</comment>
<comment type="similarity">
    <text evidence="2 7">Belongs to the DPM3 family.</text>
</comment>
<dbReference type="Pfam" id="PF08285">
    <property type="entry name" value="DPM3"/>
    <property type="match status" value="1"/>
</dbReference>
<dbReference type="EMBL" id="RQTK01000065">
    <property type="protein sequence ID" value="RUS89125.1"/>
    <property type="molecule type" value="Genomic_DNA"/>
</dbReference>
<evidence type="ECO:0000256" key="3">
    <source>
        <dbReference type="ARBA" id="ARBA00022692"/>
    </source>
</evidence>
<dbReference type="PANTHER" id="PTHR16433:SF0">
    <property type="entry name" value="DOLICHOL-PHOSPHATE MANNOSYLTRANSFERASE SUBUNIT 3"/>
    <property type="match status" value="1"/>
</dbReference>
<keyword evidence="4 7" id="KW-0256">Endoplasmic reticulum</keyword>
<keyword evidence="3 7" id="KW-0812">Transmembrane</keyword>
<keyword evidence="5 7" id="KW-1133">Transmembrane helix</keyword>
<keyword evidence="8" id="KW-0175">Coiled coil</keyword>
<dbReference type="AlphaFoldDB" id="A0A433U5M2"/>
<dbReference type="Proteomes" id="UP000271974">
    <property type="component" value="Unassembled WGS sequence"/>
</dbReference>
<dbReference type="OrthoDB" id="2014333at2759"/>
<evidence type="ECO:0000256" key="5">
    <source>
        <dbReference type="ARBA" id="ARBA00022989"/>
    </source>
</evidence>
<dbReference type="GO" id="GO:0005789">
    <property type="term" value="C:endoplasmic reticulum membrane"/>
    <property type="evidence" value="ECO:0007669"/>
    <property type="project" value="UniProtKB-SubCell"/>
</dbReference>
<name>A0A433U5M2_ELYCH</name>
<evidence type="ECO:0000256" key="6">
    <source>
        <dbReference type="ARBA" id="ARBA00023136"/>
    </source>
</evidence>
<evidence type="ECO:0000313" key="10">
    <source>
        <dbReference type="Proteomes" id="UP000271974"/>
    </source>
</evidence>
<comment type="pathway">
    <text evidence="7">Protein modification; protein glycosylation.</text>
</comment>
<evidence type="ECO:0000313" key="9">
    <source>
        <dbReference type="EMBL" id="RUS89125.1"/>
    </source>
</evidence>
<feature type="coiled-coil region" evidence="8">
    <location>
        <begin position="66"/>
        <end position="93"/>
    </location>
</feature>
<reference evidence="9 10" key="1">
    <citation type="submission" date="2019-01" db="EMBL/GenBank/DDBJ databases">
        <title>A draft genome assembly of the solar-powered sea slug Elysia chlorotica.</title>
        <authorList>
            <person name="Cai H."/>
            <person name="Li Q."/>
            <person name="Fang X."/>
            <person name="Li J."/>
            <person name="Curtis N.E."/>
            <person name="Altenburger A."/>
            <person name="Shibata T."/>
            <person name="Feng M."/>
            <person name="Maeda T."/>
            <person name="Schwartz J.A."/>
            <person name="Shigenobu S."/>
            <person name="Lundholm N."/>
            <person name="Nishiyama T."/>
            <person name="Yang H."/>
            <person name="Hasebe M."/>
            <person name="Li S."/>
            <person name="Pierce S.K."/>
            <person name="Wang J."/>
        </authorList>
    </citation>
    <scope>NUCLEOTIDE SEQUENCE [LARGE SCALE GENOMIC DNA]</scope>
    <source>
        <strain evidence="9">EC2010</strain>
        <tissue evidence="9">Whole organism of an adult</tissue>
    </source>
</reference>
<keyword evidence="10" id="KW-1185">Reference proteome</keyword>
<dbReference type="STRING" id="188477.A0A433U5M2"/>
<dbReference type="GO" id="GO:0006506">
    <property type="term" value="P:GPI anchor biosynthetic process"/>
    <property type="evidence" value="ECO:0007669"/>
    <property type="project" value="TreeGrafter"/>
</dbReference>
<organism evidence="9 10">
    <name type="scientific">Elysia chlorotica</name>
    <name type="common">Eastern emerald elysia</name>
    <name type="synonym">Sea slug</name>
    <dbReference type="NCBI Taxonomy" id="188477"/>
    <lineage>
        <taxon>Eukaryota</taxon>
        <taxon>Metazoa</taxon>
        <taxon>Spiralia</taxon>
        <taxon>Lophotrochozoa</taxon>
        <taxon>Mollusca</taxon>
        <taxon>Gastropoda</taxon>
        <taxon>Heterobranchia</taxon>
        <taxon>Euthyneura</taxon>
        <taxon>Panpulmonata</taxon>
        <taxon>Sacoglossa</taxon>
        <taxon>Placobranchoidea</taxon>
        <taxon>Plakobranchidae</taxon>
        <taxon>Elysia</taxon>
    </lineage>
</organism>
<comment type="subunit">
    <text evidence="7">Component of the dolichol-phosphate mannose (DPM) synthase complex.</text>
</comment>
<keyword evidence="6 7" id="KW-0472">Membrane</keyword>
<dbReference type="GO" id="GO:0033185">
    <property type="term" value="C:dolichol-phosphate-mannose synthase complex"/>
    <property type="evidence" value="ECO:0007669"/>
    <property type="project" value="TreeGrafter"/>
</dbReference>
<evidence type="ECO:0000256" key="8">
    <source>
        <dbReference type="SAM" id="Coils"/>
    </source>
</evidence>
<comment type="subcellular location">
    <subcellularLocation>
        <location evidence="1 7">Endoplasmic reticulum membrane</location>
        <topology evidence="1 7">Multi-pass membrane protein</topology>
    </subcellularLocation>
</comment>
<dbReference type="UniPathway" id="UPA00378"/>
<protein>
    <recommendedName>
        <fullName evidence="7">Dolichol-phosphate mannosyltransferase subunit 3</fullName>
    </recommendedName>
</protein>
<comment type="function">
    <text evidence="7">Stabilizer subunit of the dolichol-phosphate mannose (DPM) synthase complex; tethers catalytic subunit to the ER.</text>
</comment>
<dbReference type="PANTHER" id="PTHR16433">
    <property type="entry name" value="DOLICHOL-PHOSPHATE MANNOSYLTRANSFERASE SUBUNIT 3"/>
    <property type="match status" value="1"/>
</dbReference>
<sequence length="99" mass="11518">MAIPKLYQWLLAASTFMAAWLSYVLGFFQTNLRHEYHEIILVLPIYLLMAFASYSLALLGYRVATFNDCKEAAAELQEDVKEARKDLERIGYKYASDWQ</sequence>